<name>A0A7Y9ZGJ3_9ACTN</name>
<dbReference type="Gene3D" id="3.30.9.10">
    <property type="entry name" value="D-Amino Acid Oxidase, subunit A, domain 2"/>
    <property type="match status" value="1"/>
</dbReference>
<dbReference type="PROSITE" id="PS51257">
    <property type="entry name" value="PROKAR_LIPOPROTEIN"/>
    <property type="match status" value="1"/>
</dbReference>
<evidence type="ECO:0000313" key="2">
    <source>
        <dbReference type="EMBL" id="NYI43868.1"/>
    </source>
</evidence>
<proteinExistence type="predicted"/>
<dbReference type="Proteomes" id="UP000562045">
    <property type="component" value="Unassembled WGS sequence"/>
</dbReference>
<dbReference type="SUPFAM" id="SSF51905">
    <property type="entry name" value="FAD/NAD(P)-binding domain"/>
    <property type="match status" value="1"/>
</dbReference>
<dbReference type="Pfam" id="PF01494">
    <property type="entry name" value="FAD_binding_3"/>
    <property type="match status" value="1"/>
</dbReference>
<dbReference type="RefSeq" id="WP_179647925.1">
    <property type="nucleotide sequence ID" value="NZ_JACBZM010000001.1"/>
</dbReference>
<dbReference type="EMBL" id="JACBZM010000001">
    <property type="protein sequence ID" value="NYI43868.1"/>
    <property type="molecule type" value="Genomic_DNA"/>
</dbReference>
<gene>
    <name evidence="2" type="ORF">BJ993_000948</name>
</gene>
<dbReference type="Gene3D" id="3.50.50.60">
    <property type="entry name" value="FAD/NAD(P)-binding domain"/>
    <property type="match status" value="1"/>
</dbReference>
<dbReference type="GO" id="GO:0071949">
    <property type="term" value="F:FAD binding"/>
    <property type="evidence" value="ECO:0007669"/>
    <property type="project" value="InterPro"/>
</dbReference>
<comment type="caution">
    <text evidence="2">The sequence shown here is derived from an EMBL/GenBank/DDBJ whole genome shotgun (WGS) entry which is preliminary data.</text>
</comment>
<reference evidence="2 3" key="1">
    <citation type="submission" date="2020-07" db="EMBL/GenBank/DDBJ databases">
        <title>Sequencing the genomes of 1000 actinobacteria strains.</title>
        <authorList>
            <person name="Klenk H.-P."/>
        </authorList>
    </citation>
    <scope>NUCLEOTIDE SEQUENCE [LARGE SCALE GENOMIC DNA]</scope>
    <source>
        <strain evidence="2 3">DSM 15131</strain>
    </source>
</reference>
<dbReference type="InterPro" id="IPR051704">
    <property type="entry name" value="FAD_aromatic-hydroxylase"/>
</dbReference>
<dbReference type="PANTHER" id="PTHR46865">
    <property type="entry name" value="OXIDOREDUCTASE-RELATED"/>
    <property type="match status" value="1"/>
</dbReference>
<evidence type="ECO:0000259" key="1">
    <source>
        <dbReference type="Pfam" id="PF01494"/>
    </source>
</evidence>
<organism evidence="2 3">
    <name type="scientific">Nocardioides aromaticivorans</name>
    <dbReference type="NCBI Taxonomy" id="200618"/>
    <lineage>
        <taxon>Bacteria</taxon>
        <taxon>Bacillati</taxon>
        <taxon>Actinomycetota</taxon>
        <taxon>Actinomycetes</taxon>
        <taxon>Propionibacteriales</taxon>
        <taxon>Nocardioidaceae</taxon>
        <taxon>Nocardioides</taxon>
    </lineage>
</organism>
<dbReference type="InterPro" id="IPR002938">
    <property type="entry name" value="FAD-bd"/>
</dbReference>
<protein>
    <submittedName>
        <fullName evidence="2">2-polyprenyl-6-methoxyphenol hydroxylase-like FAD-dependent oxidoreductase</fullName>
    </submittedName>
</protein>
<accession>A0A7Y9ZGJ3</accession>
<evidence type="ECO:0000313" key="3">
    <source>
        <dbReference type="Proteomes" id="UP000562045"/>
    </source>
</evidence>
<dbReference type="InterPro" id="IPR036188">
    <property type="entry name" value="FAD/NAD-bd_sf"/>
</dbReference>
<dbReference type="PRINTS" id="PR00420">
    <property type="entry name" value="RNGMNOXGNASE"/>
</dbReference>
<dbReference type="AlphaFoldDB" id="A0A7Y9ZGJ3"/>
<sequence length="399" mass="43047">MRVAVVGLGTAGATTACLLFDQGHDVTVVEQADDPRPVGAGIWLQGLGQQVLDRLDLLGPMREASRVVRRVRMEGRGGRRLVDIGYDARPASSPALGVHRGDLFGLLFGAVRERGIRLELGARVSAVEPRTGGIALTVDDPGGPDARDLGRFDLVIGADGSRSRVRAALGLATRDREYRYGALWAIVPDRHGLTGDTLFQRMDGTRRYLGVLPTGTDRASLFWSVRTADAAAVVAGGLDGWRSEARPLAGPYAPLVDEVTELLPASYRTVAVRSSYRVVGGGRSAGVLVGDAAHAMSPQLGAGTSLALADAWTLARAVERHDDLTTALQWYDDQRRAHVRWYRWWTRAMTPAFQGDLTALALPRDLLAPVVARTPGMPRLLVGTLTGDRRSLLRTWDLP</sequence>
<feature type="domain" description="FAD-binding" evidence="1">
    <location>
        <begin position="2"/>
        <end position="338"/>
    </location>
</feature>